<dbReference type="GO" id="GO:0016020">
    <property type="term" value="C:membrane"/>
    <property type="evidence" value="ECO:0007669"/>
    <property type="project" value="UniProtKB-SubCell"/>
</dbReference>
<dbReference type="RefSeq" id="WP_136421542.1">
    <property type="nucleotide sequence ID" value="NZ_SSSN01000002.1"/>
</dbReference>
<comment type="similarity">
    <text evidence="2">Belongs to the TMEM175 family.</text>
</comment>
<keyword evidence="15" id="KW-1185">Reference proteome</keyword>
<feature type="transmembrane region" description="Helical" evidence="13">
    <location>
        <begin position="83"/>
        <end position="105"/>
    </location>
</feature>
<organism evidence="14 15">
    <name type="scientific">Orlajensenia flava</name>
    <dbReference type="NCBI Taxonomy" id="2565934"/>
    <lineage>
        <taxon>Bacteria</taxon>
        <taxon>Bacillati</taxon>
        <taxon>Actinomycetota</taxon>
        <taxon>Actinomycetes</taxon>
        <taxon>Micrococcales</taxon>
        <taxon>Microbacteriaceae</taxon>
        <taxon>Orlajensenia</taxon>
    </lineage>
</organism>
<feature type="transmembrane region" description="Helical" evidence="13">
    <location>
        <begin position="49"/>
        <end position="71"/>
    </location>
</feature>
<feature type="transmembrane region" description="Helical" evidence="13">
    <location>
        <begin position="166"/>
        <end position="190"/>
    </location>
</feature>
<dbReference type="EMBL" id="SSSN01000002">
    <property type="protein sequence ID" value="THG36231.1"/>
    <property type="molecule type" value="Genomic_DNA"/>
</dbReference>
<comment type="subcellular location">
    <subcellularLocation>
        <location evidence="1">Membrane</location>
        <topology evidence="1">Multi-pass membrane protein</topology>
    </subcellularLocation>
</comment>
<evidence type="ECO:0000256" key="8">
    <source>
        <dbReference type="ARBA" id="ARBA00022989"/>
    </source>
</evidence>
<keyword evidence="7" id="KW-0630">Potassium</keyword>
<gene>
    <name evidence="14" type="ORF">E6C70_01480</name>
</gene>
<evidence type="ECO:0000256" key="3">
    <source>
        <dbReference type="ARBA" id="ARBA00022448"/>
    </source>
</evidence>
<keyword evidence="3" id="KW-0813">Transport</keyword>
<keyword evidence="10 13" id="KW-0472">Membrane</keyword>
<evidence type="ECO:0000256" key="13">
    <source>
        <dbReference type="SAM" id="Phobius"/>
    </source>
</evidence>
<dbReference type="InterPro" id="IPR010617">
    <property type="entry name" value="TMEM175-like"/>
</dbReference>
<evidence type="ECO:0000256" key="1">
    <source>
        <dbReference type="ARBA" id="ARBA00004141"/>
    </source>
</evidence>
<evidence type="ECO:0000256" key="12">
    <source>
        <dbReference type="ARBA" id="ARBA00034430"/>
    </source>
</evidence>
<name>A0A4S4G0Q9_9MICO</name>
<comment type="caution">
    <text evidence="14">The sequence shown here is derived from an EMBL/GenBank/DDBJ whole genome shotgun (WGS) entry which is preliminary data.</text>
</comment>
<proteinExistence type="inferred from homology"/>
<keyword evidence="4" id="KW-0633">Potassium transport</keyword>
<comment type="catalytic activity">
    <reaction evidence="12">
        <text>K(+)(in) = K(+)(out)</text>
        <dbReference type="Rhea" id="RHEA:29463"/>
        <dbReference type="ChEBI" id="CHEBI:29103"/>
    </reaction>
</comment>
<dbReference type="GO" id="GO:0015252">
    <property type="term" value="F:proton channel activity"/>
    <property type="evidence" value="ECO:0007669"/>
    <property type="project" value="InterPro"/>
</dbReference>
<evidence type="ECO:0000256" key="11">
    <source>
        <dbReference type="ARBA" id="ARBA00023303"/>
    </source>
</evidence>
<evidence type="ECO:0000256" key="4">
    <source>
        <dbReference type="ARBA" id="ARBA00022538"/>
    </source>
</evidence>
<evidence type="ECO:0000256" key="7">
    <source>
        <dbReference type="ARBA" id="ARBA00022958"/>
    </source>
</evidence>
<dbReference type="AlphaFoldDB" id="A0A4S4G0Q9"/>
<feature type="transmembrane region" description="Helical" evidence="13">
    <location>
        <begin position="20"/>
        <end position="37"/>
    </location>
</feature>
<evidence type="ECO:0000313" key="14">
    <source>
        <dbReference type="EMBL" id="THG36231.1"/>
    </source>
</evidence>
<accession>A0A4S4G0Q9</accession>
<dbReference type="Pfam" id="PF06736">
    <property type="entry name" value="TMEM175"/>
    <property type="match status" value="1"/>
</dbReference>
<evidence type="ECO:0000256" key="10">
    <source>
        <dbReference type="ARBA" id="ARBA00023136"/>
    </source>
</evidence>
<evidence type="ECO:0000256" key="2">
    <source>
        <dbReference type="ARBA" id="ARBA00006920"/>
    </source>
</evidence>
<keyword evidence="5 13" id="KW-0812">Transmembrane</keyword>
<evidence type="ECO:0000313" key="15">
    <source>
        <dbReference type="Proteomes" id="UP000307380"/>
    </source>
</evidence>
<evidence type="ECO:0000256" key="9">
    <source>
        <dbReference type="ARBA" id="ARBA00023065"/>
    </source>
</evidence>
<protein>
    <submittedName>
        <fullName evidence="14">DUF1211 domain-containing protein</fullName>
    </submittedName>
</protein>
<evidence type="ECO:0000256" key="5">
    <source>
        <dbReference type="ARBA" id="ARBA00022692"/>
    </source>
</evidence>
<dbReference type="PANTHER" id="PTHR31462:SF5">
    <property type="entry name" value="ENDOSOMAL_LYSOSOMAL PROTON CHANNEL TMEM175"/>
    <property type="match status" value="1"/>
</dbReference>
<dbReference type="GO" id="GO:0005267">
    <property type="term" value="F:potassium channel activity"/>
    <property type="evidence" value="ECO:0007669"/>
    <property type="project" value="UniProtKB-KW"/>
</dbReference>
<keyword evidence="8 13" id="KW-1133">Transmembrane helix</keyword>
<dbReference type="Proteomes" id="UP000307380">
    <property type="component" value="Unassembled WGS sequence"/>
</dbReference>
<evidence type="ECO:0000256" key="6">
    <source>
        <dbReference type="ARBA" id="ARBA00022826"/>
    </source>
</evidence>
<keyword evidence="11" id="KW-0407">Ion channel</keyword>
<dbReference type="PANTHER" id="PTHR31462">
    <property type="entry name" value="ENDOSOMAL/LYSOSOMAL POTASSIUM CHANNEL TMEM175"/>
    <property type="match status" value="1"/>
</dbReference>
<reference evidence="14 15" key="1">
    <citation type="submission" date="2019-04" db="EMBL/GenBank/DDBJ databases">
        <authorList>
            <person name="Jiang L."/>
        </authorList>
    </citation>
    <scope>NUCLEOTIDE SEQUENCE [LARGE SCALE GENOMIC DNA]</scope>
    <source>
        <strain evidence="14 15">YIM 131861</strain>
    </source>
</reference>
<sequence>MVDIRTERGLDRLVNFSDATVAIAITILVLPLVDLAATFGKTENFGEFFVAHSSAFVAFGITFVVIGQFWVIHHRVFEWVIDYSYRMVWINLLWLASIVFLPFAANALSNIKVRDGGVYALYIGTMVVTSLSMGLIEAHLNSHPELLREDMRGQIDMVRPVVMTSVMLLSLLLAVLLPVIGLFWLFLLFFASPITSVVRRVRGSSGVTDVGR</sequence>
<keyword evidence="9" id="KW-0406">Ion transport</keyword>
<keyword evidence="6" id="KW-0631">Potassium channel</keyword>
<dbReference type="OrthoDB" id="7626281at2"/>
<feature type="transmembrane region" description="Helical" evidence="13">
    <location>
        <begin position="117"/>
        <end position="136"/>
    </location>
</feature>